<evidence type="ECO:0000313" key="2">
    <source>
        <dbReference type="Proteomes" id="UP000042997"/>
    </source>
</evidence>
<evidence type="ECO:0000313" key="1">
    <source>
        <dbReference type="EMBL" id="CDZ90206.1"/>
    </source>
</evidence>
<organism evidence="1 2">
    <name type="scientific">Rhodococcus ruber</name>
    <dbReference type="NCBI Taxonomy" id="1830"/>
    <lineage>
        <taxon>Bacteria</taxon>
        <taxon>Bacillati</taxon>
        <taxon>Actinomycetota</taxon>
        <taxon>Actinomycetes</taxon>
        <taxon>Mycobacteriales</taxon>
        <taxon>Nocardiaceae</taxon>
        <taxon>Rhodococcus</taxon>
    </lineage>
</organism>
<reference evidence="1 2" key="1">
    <citation type="journal article" date="2014" name="Genome Announc.">
        <title>Draft Genome Sequence of Propane- and Butane-Oxidizing Actinobacterium Rhodococcus ruber IEGM 231.</title>
        <authorList>
            <person name="Ivshina I.B."/>
            <person name="Kuyukina M.S."/>
            <person name="Krivoruchko A.V."/>
            <person name="Barbe V."/>
            <person name="Fischer C."/>
        </authorList>
    </citation>
    <scope>NUCLEOTIDE SEQUENCE [LARGE SCALE GENOMIC DNA]</scope>
</reference>
<gene>
    <name evidence="1" type="ORF">RHRU231_670015</name>
</gene>
<protein>
    <submittedName>
        <fullName evidence="1">Uncharacterized protein</fullName>
    </submittedName>
</protein>
<dbReference type="RefSeq" id="WP_040273368.1">
    <property type="nucleotide sequence ID" value="NZ_CP024892.1"/>
</dbReference>
<dbReference type="AlphaFoldDB" id="A0A098BR57"/>
<dbReference type="EMBL" id="CCSD01000080">
    <property type="protein sequence ID" value="CDZ90206.1"/>
    <property type="molecule type" value="Genomic_DNA"/>
</dbReference>
<dbReference type="Proteomes" id="UP000042997">
    <property type="component" value="Unassembled WGS sequence"/>
</dbReference>
<sequence>MNTRERTSAEVRVDPYPVAAPGPAVWLLGAHGGAGVSTLARYWDFAEDARHQWPCGDARETESPYVVVVCRETIQGLSSAHDLILEHRNRGLACELLGLVTVANAPGQPPKDVRQLRSIVTGAVAAHWAIGWHRFLASAARSSLPTWRALDGVPIRTKGAVIAVPEDVIAAGVGIVTAIQSSLPALWSGQ</sequence>
<accession>A0A098BR57</accession>
<proteinExistence type="predicted"/>
<dbReference type="OrthoDB" id="4549550at2"/>
<name>A0A098BR57_9NOCA</name>
<dbReference type="eggNOG" id="ENOG5032SQM">
    <property type="taxonomic scope" value="Bacteria"/>
</dbReference>